<dbReference type="EMBL" id="CABFVA020000076">
    <property type="protein sequence ID" value="VVM06893.1"/>
    <property type="molecule type" value="Genomic_DNA"/>
</dbReference>
<name>A0A5E6MGA3_9BACT</name>
<evidence type="ECO:0008006" key="3">
    <source>
        <dbReference type="Google" id="ProtNLM"/>
    </source>
</evidence>
<dbReference type="PROSITE" id="PS51257">
    <property type="entry name" value="PROKAR_LIPOPROTEIN"/>
    <property type="match status" value="1"/>
</dbReference>
<dbReference type="AlphaFoldDB" id="A0A5E6MGA3"/>
<protein>
    <recommendedName>
        <fullName evidence="3">Lipoprotein</fullName>
    </recommendedName>
</protein>
<gene>
    <name evidence="1" type="ORF">MAMT_01453</name>
</gene>
<accession>A0A5E6MGA3</accession>
<evidence type="ECO:0000313" key="1">
    <source>
        <dbReference type="EMBL" id="VVM06893.1"/>
    </source>
</evidence>
<dbReference type="Proteomes" id="UP000334923">
    <property type="component" value="Unassembled WGS sequence"/>
</dbReference>
<evidence type="ECO:0000313" key="2">
    <source>
        <dbReference type="Proteomes" id="UP000334923"/>
    </source>
</evidence>
<sequence>MRRLLFLLPFLPLFAGCDQAVYLWQYGSLTGPGKKNARTAFEHDIFPAEARAKYRIVQDEITVNEVEMPTINPWTNQEEAGVHVTVIVRFQNGRLFQQSYDGAIIHVHGGHWRVNPPLTKAIQAQLEAASRA</sequence>
<keyword evidence="2" id="KW-1185">Reference proteome</keyword>
<reference evidence="1 2" key="1">
    <citation type="submission" date="2019-09" db="EMBL/GenBank/DDBJ databases">
        <authorList>
            <person name="Cremers G."/>
        </authorList>
    </citation>
    <scope>NUCLEOTIDE SEQUENCE [LARGE SCALE GENOMIC DNA]</scope>
    <source>
        <strain evidence="1">4A</strain>
    </source>
</reference>
<organism evidence="1 2">
    <name type="scientific">Methylacidimicrobium tartarophylax</name>
    <dbReference type="NCBI Taxonomy" id="1041768"/>
    <lineage>
        <taxon>Bacteria</taxon>
        <taxon>Pseudomonadati</taxon>
        <taxon>Verrucomicrobiota</taxon>
        <taxon>Methylacidimicrobium</taxon>
    </lineage>
</organism>
<proteinExistence type="predicted"/>
<dbReference type="RefSeq" id="WP_246186577.1">
    <property type="nucleotide sequence ID" value="NZ_CABFVA020000076.1"/>
</dbReference>